<dbReference type="InterPro" id="IPR043502">
    <property type="entry name" value="DNA/RNA_pol_sf"/>
</dbReference>
<feature type="region of interest" description="Disordered" evidence="1">
    <location>
        <begin position="423"/>
        <end position="446"/>
    </location>
</feature>
<dbReference type="GO" id="GO:0015074">
    <property type="term" value="P:DNA integration"/>
    <property type="evidence" value="ECO:0007669"/>
    <property type="project" value="InterPro"/>
</dbReference>
<dbReference type="PANTHER" id="PTHR48475:SF2">
    <property type="entry name" value="RIBONUCLEASE H"/>
    <property type="match status" value="1"/>
</dbReference>
<dbReference type="PROSITE" id="PS50994">
    <property type="entry name" value="INTEGRASE"/>
    <property type="match status" value="1"/>
</dbReference>
<dbReference type="InterPro" id="IPR001584">
    <property type="entry name" value="Integrase_cat-core"/>
</dbReference>
<feature type="compositionally biased region" description="Basic residues" evidence="1">
    <location>
        <begin position="46"/>
        <end position="57"/>
    </location>
</feature>
<feature type="domain" description="RNase H type-1" evidence="2">
    <location>
        <begin position="1319"/>
        <end position="1448"/>
    </location>
</feature>
<dbReference type="Pfam" id="PF00078">
    <property type="entry name" value="RVT_1"/>
    <property type="match status" value="1"/>
</dbReference>
<protein>
    <submittedName>
        <fullName evidence="4">Putative prpol</fullName>
    </submittedName>
</protein>
<name>Q8S463_MAIZE</name>
<organism evidence="4">
    <name type="scientific">Zea mays</name>
    <name type="common">Maize</name>
    <dbReference type="NCBI Taxonomy" id="4577"/>
    <lineage>
        <taxon>Eukaryota</taxon>
        <taxon>Viridiplantae</taxon>
        <taxon>Streptophyta</taxon>
        <taxon>Embryophyta</taxon>
        <taxon>Tracheophyta</taxon>
        <taxon>Spermatophyta</taxon>
        <taxon>Magnoliopsida</taxon>
        <taxon>Liliopsida</taxon>
        <taxon>Poales</taxon>
        <taxon>Poaceae</taxon>
        <taxon>PACMAD clade</taxon>
        <taxon>Panicoideae</taxon>
        <taxon>Andropogonodae</taxon>
        <taxon>Andropogoneae</taxon>
        <taxon>Tripsacinae</taxon>
        <taxon>Zea</taxon>
    </lineage>
</organism>
<dbReference type="CDD" id="cd09279">
    <property type="entry name" value="RNase_HI_like"/>
    <property type="match status" value="1"/>
</dbReference>
<dbReference type="Pfam" id="PF17919">
    <property type="entry name" value="RT_RNaseH_2"/>
    <property type="match status" value="1"/>
</dbReference>
<dbReference type="InterPro" id="IPR041588">
    <property type="entry name" value="Integrase_H2C2"/>
</dbReference>
<reference evidence="4" key="2">
    <citation type="journal article" date="2004" name="Genome Res.">
        <title>Gene loss and movement in the maize genome.</title>
        <authorList>
            <person name="Lai J."/>
            <person name="Ma J."/>
            <person name="Swigonova Z."/>
            <person name="Ramakrishna W."/>
            <person name="Linton E."/>
            <person name="Llaca V."/>
            <person name="Tanyolac B."/>
            <person name="Park Y.J."/>
            <person name="Jeong O.Y."/>
            <person name="Bennetzen J.L."/>
            <person name="Messing J."/>
        </authorList>
    </citation>
    <scope>NUCLEOTIDE SEQUENCE</scope>
</reference>
<feature type="region of interest" description="Disordered" evidence="1">
    <location>
        <begin position="579"/>
        <end position="617"/>
    </location>
</feature>
<dbReference type="PROSITE" id="PS50879">
    <property type="entry name" value="RNASE_H_1"/>
    <property type="match status" value="1"/>
</dbReference>
<evidence type="ECO:0000313" key="4">
    <source>
        <dbReference type="EMBL" id="AAL75982.1"/>
    </source>
</evidence>
<dbReference type="InterPro" id="IPR041577">
    <property type="entry name" value="RT_RNaseH_2"/>
</dbReference>
<gene>
    <name evidence="4" type="primary">Z092E12.13</name>
</gene>
<dbReference type="Gene3D" id="1.10.340.70">
    <property type="match status" value="1"/>
</dbReference>
<dbReference type="InterPro" id="IPR036397">
    <property type="entry name" value="RNaseH_sf"/>
</dbReference>
<dbReference type="EMBL" id="AF466203">
    <property type="protein sequence ID" value="AAL75982.1"/>
    <property type="molecule type" value="Genomic_DNA"/>
</dbReference>
<dbReference type="SUPFAM" id="SSF53098">
    <property type="entry name" value="Ribonuclease H-like"/>
    <property type="match status" value="2"/>
</dbReference>
<dbReference type="SUPFAM" id="SSF56672">
    <property type="entry name" value="DNA/RNA polymerases"/>
    <property type="match status" value="1"/>
</dbReference>
<feature type="compositionally biased region" description="Basic residues" evidence="1">
    <location>
        <begin position="600"/>
        <end position="610"/>
    </location>
</feature>
<proteinExistence type="predicted"/>
<dbReference type="InterPro" id="IPR002156">
    <property type="entry name" value="RNaseH_domain"/>
</dbReference>
<dbReference type="GO" id="GO:0003676">
    <property type="term" value="F:nucleic acid binding"/>
    <property type="evidence" value="ECO:0007669"/>
    <property type="project" value="InterPro"/>
</dbReference>
<reference evidence="4" key="1">
    <citation type="journal article" date="2004" name="Genome Res.">
        <title>Close split of sorghum and maize genome progenitors.</title>
        <authorList>
            <person name="Swigonova Z."/>
            <person name="Lai J."/>
            <person name="Ma J."/>
            <person name="Ramakrishna W."/>
            <person name="Llaca V."/>
            <person name="Bennetzen J.L."/>
            <person name="Messing J."/>
        </authorList>
    </citation>
    <scope>NUCLEOTIDE SEQUENCE</scope>
</reference>
<dbReference type="InterPro" id="IPR043128">
    <property type="entry name" value="Rev_trsase/Diguanyl_cyclase"/>
</dbReference>
<sequence length="1854" mass="204973">MGSLQQPLRPGTVLRFGTLEFMSFDGSYDMILLPPPRDYDNGGRQPARRRRNRRRLSRVVEGQHSGSLRSLPCQRRRRRGRQGQVGGRASSAVERIDAPDAPTEGTPDVDLAFKTEASAVPPRHADPEQEDDAGALAESLQDVALEPEMTVQPVPDVTTSLLVDQKVPTNSHLASFRLGLNPPNDLVLAGALTEASATPLRFSMRSPWDRLTDVSTYGPSGSEEDDDPSIGWDFSGLGNPSAVRDFMTTCDYCLSDCSDGSRSLGDESCGPSRECFHIELGDPSEGNHLGMPEDGDLPRPVPRADIPRELAVVPAPAGGYDPQLEQVREAQARLNEGTGALEPIRRDVGQAWVGQPLAGEIRHLPQGLQHRVANDVRIRPPPASSGVGQNLATAAMLIRAMPEPSTTEGRRIQGELKNLLEGAAARRAESTASRRQGYPSEPHAATSRFMREASVYTGRTCNTAPAAPGHLGNEHHRRDRRAHLDERGTYVRPGNSWDLRSCRQQPGESLRDYIRRFSKQRTELPNITDSDVIGAFLAGTTCRDLVSKLGRKTPTRASELMDIATKFASGQEAVEAIFRKDKQPQGRPSEGAPEASAPRGAKKKGKKKSQSKRDAADADLVAAAEYKNPRKPPGGANLFDKMLKEPCPYHQGPVKHTLEECVMLRCHFHRAGPPAEGGRARDDDKNEDHLAGEFPEVRDCFMIYGGHAANTSARHRKQERREVCSVKVAAPVYLDWSDKPITFDQADHPDHVPSPGKYPLVVDPVIGDVRLTKVLMDGGSCLNIIYAETLKLLRVDLSSVRAGAAPFHGIIPGKRVQPLGRLDLPVCFGTPSNFRRETLTFEVVGFRGTYHAVLGRPCYAKFMAVPNYTYLKLKMLGPNGVITVGPTYKHAFECDVECVEYAEALAESEALIADLENLSKEVPDVKRHAGNFEPAETVKAVPLDPSGDTTKQVPYPLPRIDQIVDSIAGCETLSFLDAYSGYHQIRMKESDQLATSFITPFGMYCYVTMPFSLRNAGATYQRCMNHVFGEHIGRTVEAYVDDIVVKTRKASDLLSDLEVTFRCLKAKGVKLNPEKCVFGVPRGMLLGFIVSERGIEANPEKIAAITSMGPIKDLKGVQRVMGCLAALSRFISHLGERGLPLYRLLRKAECFAWTPEAEEALGNLKALLTKAPVLVPPADGEALLVYVAATTQVVSAAIVVERQEEGHALPVQRPVYFISEVLSETKIRYPQVQKLLYAVILTRRKLRHYFESHPVTVVSSFPLGEIIQCREASGRIAKWAVEIMGETISFAPRKAIKSQVLADFVAEWVDTQLPTTPIQPELWTMFFDGSLMKTGAGAGLLFISPLGKHLRYVLRLHFPASNNVAEYEALVNGLRIAIELGVIRLDARGDSQLVIDQVMKNSHCRDPKMEAYCDEVRRLEDKFFGLELNHIARRYNETADELAKIASGRTTVPPDVFSRDLHQPSVKLDDAPEPEVPSAQPEVPSAPEGEALNVEEGQSGATPDQDWQAPYLQYLRRGELPLDQVEARRVARRAKSFVLLGDEEELYHRSPSGILQRCISIAEGRELLQEIHSGACGHHAAPRALVGNAFRQGFYWPTAVADATRIVRTCEGCQFYAKRTHLPAQALQTIPITWPFAVWGLDLVGPLQKAPGGYTHLLVAIDKFSKWIEVRPLNSIRSEQAVAFFTNIIHRFGVPNSIITDNGTQFTGKKFLDFCEDHHIRVDWAAVAHPMSNGQVERANGMILQGLKPRIYNDLNKFGKRWMKELPSVVWSLRTTPSRATGFTPFFLVYGAEAILPTDLEYGSPRARAYTEQSNQASREESLDQLEEARDRALLHSARYQQSLRCYHARGVQS</sequence>
<dbReference type="CDD" id="cd01647">
    <property type="entry name" value="RT_LTR"/>
    <property type="match status" value="1"/>
</dbReference>
<dbReference type="InterPro" id="IPR000477">
    <property type="entry name" value="RT_dom"/>
</dbReference>
<dbReference type="Pfam" id="PF17921">
    <property type="entry name" value="Integrase_H2C2"/>
    <property type="match status" value="1"/>
</dbReference>
<dbReference type="Gene3D" id="3.30.70.270">
    <property type="match status" value="2"/>
</dbReference>
<dbReference type="Gene3D" id="3.10.10.10">
    <property type="entry name" value="HIV Type 1 Reverse Transcriptase, subunit A, domain 1"/>
    <property type="match status" value="1"/>
</dbReference>
<evidence type="ECO:0000259" key="2">
    <source>
        <dbReference type="PROSITE" id="PS50879"/>
    </source>
</evidence>
<dbReference type="InterPro" id="IPR012337">
    <property type="entry name" value="RNaseH-like_sf"/>
</dbReference>
<dbReference type="Gene3D" id="3.30.420.10">
    <property type="entry name" value="Ribonuclease H-like superfamily/Ribonuclease H"/>
    <property type="match status" value="2"/>
</dbReference>
<accession>Q8S463</accession>
<dbReference type="ExpressionAtlas" id="Q8S463">
    <property type="expression patterns" value="baseline"/>
</dbReference>
<reference evidence="4" key="3">
    <citation type="journal article" date="2005" name="Genetics">
        <title>Structure and evolution of the r/b chromosomal regions in rice, maize, and sorghum.</title>
        <authorList>
            <person name="Swigonova Z."/>
            <person name="Bennetzen J.L."/>
            <person name="Messing J."/>
        </authorList>
    </citation>
    <scope>NUCLEOTIDE SEQUENCE</scope>
</reference>
<feature type="domain" description="Integrase catalytic" evidence="3">
    <location>
        <begin position="1627"/>
        <end position="1793"/>
    </location>
</feature>
<feature type="region of interest" description="Disordered" evidence="1">
    <location>
        <begin position="34"/>
        <end position="108"/>
    </location>
</feature>
<dbReference type="PANTHER" id="PTHR48475">
    <property type="entry name" value="RIBONUCLEASE H"/>
    <property type="match status" value="1"/>
</dbReference>
<evidence type="ECO:0000259" key="3">
    <source>
        <dbReference type="PROSITE" id="PS50994"/>
    </source>
</evidence>
<feature type="region of interest" description="Disordered" evidence="1">
    <location>
        <begin position="1466"/>
        <end position="1487"/>
    </location>
</feature>
<evidence type="ECO:0000256" key="1">
    <source>
        <dbReference type="SAM" id="MobiDB-lite"/>
    </source>
</evidence>
<dbReference type="GO" id="GO:0004523">
    <property type="term" value="F:RNA-DNA hybrid ribonuclease activity"/>
    <property type="evidence" value="ECO:0007669"/>
    <property type="project" value="InterPro"/>
</dbReference>
<dbReference type="Pfam" id="PF13456">
    <property type="entry name" value="RVT_3"/>
    <property type="match status" value="1"/>
</dbReference>
<dbReference type="Pfam" id="PF00665">
    <property type="entry name" value="rve"/>
    <property type="match status" value="1"/>
</dbReference>